<proteinExistence type="predicted"/>
<gene>
    <name evidence="1" type="ORF">ASCRUDRAFT_131868</name>
</gene>
<dbReference type="GeneID" id="30962674"/>
<dbReference type="InParanoid" id="A0A1D2V8A4"/>
<organism evidence="1 2">
    <name type="scientific">Ascoidea rubescens DSM 1968</name>
    <dbReference type="NCBI Taxonomy" id="1344418"/>
    <lineage>
        <taxon>Eukaryota</taxon>
        <taxon>Fungi</taxon>
        <taxon>Dikarya</taxon>
        <taxon>Ascomycota</taxon>
        <taxon>Saccharomycotina</taxon>
        <taxon>Saccharomycetes</taxon>
        <taxon>Ascoideaceae</taxon>
        <taxon>Ascoidea</taxon>
    </lineage>
</organism>
<reference evidence="2" key="1">
    <citation type="submission" date="2016-05" db="EMBL/GenBank/DDBJ databases">
        <title>Comparative genomics of biotechnologically important yeasts.</title>
        <authorList>
            <consortium name="DOE Joint Genome Institute"/>
            <person name="Riley R."/>
            <person name="Haridas S."/>
            <person name="Wolfe K.H."/>
            <person name="Lopes M.R."/>
            <person name="Hittinger C.T."/>
            <person name="Goker M."/>
            <person name="Salamov A."/>
            <person name="Wisecaver J."/>
            <person name="Long T.M."/>
            <person name="Aerts A.L."/>
            <person name="Barry K."/>
            <person name="Choi C."/>
            <person name="Clum A."/>
            <person name="Coughlan A.Y."/>
            <person name="Deshpande S."/>
            <person name="Douglass A.P."/>
            <person name="Hanson S.J."/>
            <person name="Klenk H.-P."/>
            <person name="Labutti K."/>
            <person name="Lapidus A."/>
            <person name="Lindquist E."/>
            <person name="Lipzen A."/>
            <person name="Meier-Kolthoff J.P."/>
            <person name="Ohm R.A."/>
            <person name="Otillar R.P."/>
            <person name="Pangilinan J."/>
            <person name="Peng Y."/>
            <person name="Rokas A."/>
            <person name="Rosa C.A."/>
            <person name="Scheuner C."/>
            <person name="Sibirny A.A."/>
            <person name="Slot J.C."/>
            <person name="Stielow J.B."/>
            <person name="Sun H."/>
            <person name="Kurtzman C.P."/>
            <person name="Blackwell M."/>
            <person name="Grigoriev I.V."/>
            <person name="Jeffries T.W."/>
        </authorList>
    </citation>
    <scope>NUCLEOTIDE SEQUENCE [LARGE SCALE GENOMIC DNA]</scope>
    <source>
        <strain evidence="2">DSM 1968</strain>
    </source>
</reference>
<dbReference type="EMBL" id="KV454501">
    <property type="protein sequence ID" value="ODV57869.1"/>
    <property type="molecule type" value="Genomic_DNA"/>
</dbReference>
<keyword evidence="2" id="KW-1185">Reference proteome</keyword>
<dbReference type="RefSeq" id="XP_020044176.1">
    <property type="nucleotide sequence ID" value="XM_020189038.1"/>
</dbReference>
<sequence>MSRTTIPEEAEEPQAAEEAAFFRLRKQRCEAPARSSHSRGPGLCVCAFGTPVIYTWSQESICHVNPLDAGRYQSCCKSVVHQGPERVSGCGCVVPLRIHSGHATARKILAVARSKSGMLDPWLFRWTSAVECGKMACEKRTANKIF</sequence>
<dbReference type="Proteomes" id="UP000095038">
    <property type="component" value="Unassembled WGS sequence"/>
</dbReference>
<name>A0A1D2V8A4_9ASCO</name>
<dbReference type="AlphaFoldDB" id="A0A1D2V8A4"/>
<protein>
    <submittedName>
        <fullName evidence="1">Uncharacterized protein</fullName>
    </submittedName>
</protein>
<evidence type="ECO:0000313" key="2">
    <source>
        <dbReference type="Proteomes" id="UP000095038"/>
    </source>
</evidence>
<evidence type="ECO:0000313" key="1">
    <source>
        <dbReference type="EMBL" id="ODV57869.1"/>
    </source>
</evidence>
<accession>A0A1D2V8A4</accession>